<dbReference type="AlphaFoldDB" id="A0A4R8XSP8"/>
<dbReference type="OrthoDB" id="3210767at2"/>
<dbReference type="InterPro" id="IPR005583">
    <property type="entry name" value="YaaA"/>
</dbReference>
<organism evidence="1 2">
    <name type="scientific">Cryobacterium cheniae</name>
    <dbReference type="NCBI Taxonomy" id="1259262"/>
    <lineage>
        <taxon>Bacteria</taxon>
        <taxon>Bacillati</taxon>
        <taxon>Actinomycetota</taxon>
        <taxon>Actinomycetes</taxon>
        <taxon>Micrococcales</taxon>
        <taxon>Microbacteriaceae</taxon>
        <taxon>Cryobacterium</taxon>
    </lineage>
</organism>
<dbReference type="PANTHER" id="PTHR30283:SF4">
    <property type="entry name" value="PEROXIDE STRESS RESISTANCE PROTEIN YAAA"/>
    <property type="match status" value="1"/>
</dbReference>
<dbReference type="GO" id="GO:0005829">
    <property type="term" value="C:cytosol"/>
    <property type="evidence" value="ECO:0007669"/>
    <property type="project" value="TreeGrafter"/>
</dbReference>
<protein>
    <submittedName>
        <fullName evidence="1">Peroxide stress protein YaaA</fullName>
    </submittedName>
</protein>
<gene>
    <name evidence="1" type="ORF">E3T23_08695</name>
</gene>
<dbReference type="Proteomes" id="UP000298433">
    <property type="component" value="Unassembled WGS sequence"/>
</dbReference>
<proteinExistence type="predicted"/>
<accession>A0A4R8XSP8</accession>
<comment type="caution">
    <text evidence="1">The sequence shown here is derived from an EMBL/GenBank/DDBJ whole genome shotgun (WGS) entry which is preliminary data.</text>
</comment>
<evidence type="ECO:0000313" key="1">
    <source>
        <dbReference type="EMBL" id="TFC80360.1"/>
    </source>
</evidence>
<keyword evidence="2" id="KW-1185">Reference proteome</keyword>
<reference evidence="1 2" key="1">
    <citation type="submission" date="2019-03" db="EMBL/GenBank/DDBJ databases">
        <title>Genomics of glacier-inhabiting Cryobacterium strains.</title>
        <authorList>
            <person name="Liu Q."/>
            <person name="Xin Y.-H."/>
        </authorList>
    </citation>
    <scope>NUCLEOTIDE SEQUENCE [LARGE SCALE GENOMIC DNA]</scope>
    <source>
        <strain evidence="1 2">TMT2-48-2</strain>
    </source>
</reference>
<dbReference type="Pfam" id="PF03883">
    <property type="entry name" value="H2O2_YaaD"/>
    <property type="match status" value="1"/>
</dbReference>
<dbReference type="GO" id="GO:0033194">
    <property type="term" value="P:response to hydroperoxide"/>
    <property type="evidence" value="ECO:0007669"/>
    <property type="project" value="TreeGrafter"/>
</dbReference>
<sequence>MLILLPPSETKRLGGTELPLDLQNLKYPSLGSKRRVLVRAVQSLAKHPDAMMSALKLGRTQSGEVERNRVLSCSPTMPAIDRYTGVVYDALDAASLTPRDREWAGRNVLVHSALFGPVGALDLLPAYRLSCDSRLPELALKKHWADAVGGVLAGSAGLLLDLRSNGYVALGPAPVRSDSLFLRVVTETSDGYTRALNHFNKKAKGDFVRALIRHGQCFDTARELLDWAPGAGFWLRPGAAGELDLVVPAPVAAVRG</sequence>
<dbReference type="EMBL" id="SOGN01000041">
    <property type="protein sequence ID" value="TFC80360.1"/>
    <property type="molecule type" value="Genomic_DNA"/>
</dbReference>
<dbReference type="RefSeq" id="WP_134369991.1">
    <property type="nucleotide sequence ID" value="NZ_SOGN01000041.1"/>
</dbReference>
<dbReference type="PANTHER" id="PTHR30283">
    <property type="entry name" value="PEROXIDE STRESS RESPONSE PROTEIN YAAA"/>
    <property type="match status" value="1"/>
</dbReference>
<name>A0A4R8XSP8_9MICO</name>
<evidence type="ECO:0000313" key="2">
    <source>
        <dbReference type="Proteomes" id="UP000298433"/>
    </source>
</evidence>